<dbReference type="HOGENOM" id="CLU_050866_1_1_1"/>
<keyword evidence="3" id="KW-1185">Reference proteome</keyword>
<organism evidence="2 3">
    <name type="scientific">Stachybotrys chartarum (strain CBS 109288 / IBT 7711)</name>
    <name type="common">Toxic black mold</name>
    <name type="synonym">Stilbospora chartarum</name>
    <dbReference type="NCBI Taxonomy" id="1280523"/>
    <lineage>
        <taxon>Eukaryota</taxon>
        <taxon>Fungi</taxon>
        <taxon>Dikarya</taxon>
        <taxon>Ascomycota</taxon>
        <taxon>Pezizomycotina</taxon>
        <taxon>Sordariomycetes</taxon>
        <taxon>Hypocreomycetidae</taxon>
        <taxon>Hypocreales</taxon>
        <taxon>Stachybotryaceae</taxon>
        <taxon>Stachybotrys</taxon>
    </lineage>
</organism>
<reference evidence="2 3" key="1">
    <citation type="journal article" date="2014" name="BMC Genomics">
        <title>Comparative genome sequencing reveals chemotype-specific gene clusters in the toxigenic black mold Stachybotrys.</title>
        <authorList>
            <person name="Semeiks J."/>
            <person name="Borek D."/>
            <person name="Otwinowski Z."/>
            <person name="Grishin N.V."/>
        </authorList>
    </citation>
    <scope>NUCLEOTIDE SEQUENCE [LARGE SCALE GENOMIC DNA]</scope>
    <source>
        <strain evidence="3">CBS 109288 / IBT 7711</strain>
    </source>
</reference>
<dbReference type="SUPFAM" id="SSF160104">
    <property type="entry name" value="Acetoacetate decarboxylase-like"/>
    <property type="match status" value="1"/>
</dbReference>
<dbReference type="AlphaFoldDB" id="A0A084AT90"/>
<evidence type="ECO:0000313" key="2">
    <source>
        <dbReference type="EMBL" id="KEY68519.1"/>
    </source>
</evidence>
<dbReference type="PANTHER" id="PTHR40518:SF1">
    <property type="entry name" value="ACETOACETATE DECARBOXYLASE"/>
    <property type="match status" value="1"/>
</dbReference>
<accession>A0A084AT90</accession>
<feature type="region of interest" description="Disordered" evidence="1">
    <location>
        <begin position="1"/>
        <end position="20"/>
    </location>
</feature>
<sequence length="298" mass="33293">MAPSFLPNTTTVAATSPPYPHVPPPWQLRGDVYLVAFWMPRSAVAAGLPAHAFSPLEARSDFAAPPGGARPVGGLGMIQVIRYSESPVGPYDELIFVPGAWEWQRGGEGPKRRNPRITRIYVSQPFTCFNGRRNWGVPKHLARFDWATLPDGTTTVKVFPHDTIPSDTTESSPSPIPLFQASFRPRIPYIPRFPFATYWADYLGLSTTLVMPPLPENPHASLGEIPASDRWYAIEPKEYSRQTSLGWVDLDQGEHRPREDCPNFWPGVGRWHLGVKMENATIDFGFPTDSWEVPKSSL</sequence>
<dbReference type="InterPro" id="IPR023375">
    <property type="entry name" value="ADC_dom_sf"/>
</dbReference>
<dbReference type="EMBL" id="KL648574">
    <property type="protein sequence ID" value="KEY68519.1"/>
    <property type="molecule type" value="Genomic_DNA"/>
</dbReference>
<evidence type="ECO:0008006" key="4">
    <source>
        <dbReference type="Google" id="ProtNLM"/>
    </source>
</evidence>
<evidence type="ECO:0000256" key="1">
    <source>
        <dbReference type="SAM" id="MobiDB-lite"/>
    </source>
</evidence>
<dbReference type="PANTHER" id="PTHR40518">
    <property type="entry name" value="ACETOACETATE DECARBOXYLASE"/>
    <property type="match status" value="1"/>
</dbReference>
<feature type="compositionally biased region" description="Polar residues" evidence="1">
    <location>
        <begin position="1"/>
        <end position="14"/>
    </location>
</feature>
<gene>
    <name evidence="2" type="ORF">S7711_08370</name>
</gene>
<proteinExistence type="predicted"/>
<name>A0A084AT90_STACB</name>
<dbReference type="Gene3D" id="2.40.400.10">
    <property type="entry name" value="Acetoacetate decarboxylase-like"/>
    <property type="match status" value="1"/>
</dbReference>
<evidence type="ECO:0000313" key="3">
    <source>
        <dbReference type="Proteomes" id="UP000028045"/>
    </source>
</evidence>
<dbReference type="OrthoDB" id="9970474at2759"/>
<protein>
    <recommendedName>
        <fullName evidence="4">Acetoacetate decarboxylase</fullName>
    </recommendedName>
</protein>
<dbReference type="Proteomes" id="UP000028045">
    <property type="component" value="Unassembled WGS sequence"/>
</dbReference>